<accession>A0A226E8I4</accession>
<gene>
    <name evidence="1" type="ORF">Fcan01_10404</name>
</gene>
<protein>
    <submittedName>
        <fullName evidence="1">Uncharacterized protein</fullName>
    </submittedName>
</protein>
<sequence length="101" mass="11524">MSWIVTVLKRMRNMVKGEVAKNGGSQNVVVRVKESAQTEDVRNVRKEMKYVAHGGSVACNGWVVDRKTGQNISTFSGSAKDFWWKCRRVRFEDLEFNLTPS</sequence>
<organism evidence="1 2">
    <name type="scientific">Folsomia candida</name>
    <name type="common">Springtail</name>
    <dbReference type="NCBI Taxonomy" id="158441"/>
    <lineage>
        <taxon>Eukaryota</taxon>
        <taxon>Metazoa</taxon>
        <taxon>Ecdysozoa</taxon>
        <taxon>Arthropoda</taxon>
        <taxon>Hexapoda</taxon>
        <taxon>Collembola</taxon>
        <taxon>Entomobryomorpha</taxon>
        <taxon>Isotomoidea</taxon>
        <taxon>Isotomidae</taxon>
        <taxon>Proisotominae</taxon>
        <taxon>Folsomia</taxon>
    </lineage>
</organism>
<evidence type="ECO:0000313" key="2">
    <source>
        <dbReference type="Proteomes" id="UP000198287"/>
    </source>
</evidence>
<dbReference type="EMBL" id="LNIX01000005">
    <property type="protein sequence ID" value="OXA53903.1"/>
    <property type="molecule type" value="Genomic_DNA"/>
</dbReference>
<proteinExistence type="predicted"/>
<comment type="caution">
    <text evidence="1">The sequence shown here is derived from an EMBL/GenBank/DDBJ whole genome shotgun (WGS) entry which is preliminary data.</text>
</comment>
<dbReference type="OrthoDB" id="66881at2759"/>
<reference evidence="1 2" key="1">
    <citation type="submission" date="2015-12" db="EMBL/GenBank/DDBJ databases">
        <title>The genome of Folsomia candida.</title>
        <authorList>
            <person name="Faddeeva A."/>
            <person name="Derks M.F."/>
            <person name="Anvar Y."/>
            <person name="Smit S."/>
            <person name="Van Straalen N."/>
            <person name="Roelofs D."/>
        </authorList>
    </citation>
    <scope>NUCLEOTIDE SEQUENCE [LARGE SCALE GENOMIC DNA]</scope>
    <source>
        <strain evidence="1 2">VU population</strain>
        <tissue evidence="1">Whole body</tissue>
    </source>
</reference>
<name>A0A226E8I4_FOLCA</name>
<evidence type="ECO:0000313" key="1">
    <source>
        <dbReference type="EMBL" id="OXA53903.1"/>
    </source>
</evidence>
<dbReference type="Proteomes" id="UP000198287">
    <property type="component" value="Unassembled WGS sequence"/>
</dbReference>
<keyword evidence="2" id="KW-1185">Reference proteome</keyword>
<dbReference type="AlphaFoldDB" id="A0A226E8I4"/>